<evidence type="ECO:0000313" key="3">
    <source>
        <dbReference type="EMBL" id="SCE72082.1"/>
    </source>
</evidence>
<accession>A0A1C4UKA5</accession>
<feature type="domain" description="HTH cro/C1-type" evidence="2">
    <location>
        <begin position="31"/>
        <end position="83"/>
    </location>
</feature>
<dbReference type="SUPFAM" id="SSF47413">
    <property type="entry name" value="lambda repressor-like DNA-binding domains"/>
    <property type="match status" value="1"/>
</dbReference>
<feature type="compositionally biased region" description="Basic and acidic residues" evidence="1">
    <location>
        <begin position="11"/>
        <end position="22"/>
    </location>
</feature>
<evidence type="ECO:0000259" key="2">
    <source>
        <dbReference type="PROSITE" id="PS50943"/>
    </source>
</evidence>
<dbReference type="PANTHER" id="PTHR35010:SF2">
    <property type="entry name" value="BLL4672 PROTEIN"/>
    <property type="match status" value="1"/>
</dbReference>
<proteinExistence type="predicted"/>
<dbReference type="Pfam" id="PF13560">
    <property type="entry name" value="HTH_31"/>
    <property type="match status" value="1"/>
</dbReference>
<name>A0A1C4UKA5_9ACTN</name>
<dbReference type="Gene3D" id="1.10.260.40">
    <property type="entry name" value="lambda repressor-like DNA-binding domains"/>
    <property type="match status" value="1"/>
</dbReference>
<organism evidence="3 4">
    <name type="scientific">Micromonospora saelicesensis</name>
    <dbReference type="NCBI Taxonomy" id="285676"/>
    <lineage>
        <taxon>Bacteria</taxon>
        <taxon>Bacillati</taxon>
        <taxon>Actinomycetota</taxon>
        <taxon>Actinomycetes</taxon>
        <taxon>Micromonosporales</taxon>
        <taxon>Micromonosporaceae</taxon>
        <taxon>Micromonospora</taxon>
    </lineage>
</organism>
<feature type="region of interest" description="Disordered" evidence="1">
    <location>
        <begin position="1"/>
        <end position="27"/>
    </location>
</feature>
<dbReference type="STRING" id="285676.GA0070561_1121"/>
<dbReference type="EMBL" id="FMCR01000001">
    <property type="protein sequence ID" value="SCE72082.1"/>
    <property type="molecule type" value="Genomic_DNA"/>
</dbReference>
<protein>
    <submittedName>
        <fullName evidence="3">Transcriptional regulator, contains XRE-family HTH domain</fullName>
    </submittedName>
</protein>
<dbReference type="InterPro" id="IPR010982">
    <property type="entry name" value="Lambda_DNA-bd_dom_sf"/>
</dbReference>
<feature type="region of interest" description="Disordered" evidence="1">
    <location>
        <begin position="274"/>
        <end position="293"/>
    </location>
</feature>
<evidence type="ECO:0000256" key="1">
    <source>
        <dbReference type="SAM" id="MobiDB-lite"/>
    </source>
</evidence>
<dbReference type="PANTHER" id="PTHR35010">
    <property type="entry name" value="BLL4672 PROTEIN-RELATED"/>
    <property type="match status" value="1"/>
</dbReference>
<dbReference type="RefSeq" id="WP_091395009.1">
    <property type="nucleotide sequence ID" value="NZ_FMCR01000001.1"/>
</dbReference>
<sequence>MDATNPLGDFLRARREQTRPEDVGLGPGVGLRRVPGLRREEVAMLAGISADYYLRLEQGRERHPSVQVLDALAGVLRLDPEATAYMIGLSRARSRRASRPAAERVPASILHLLRQLSMPAFVQNRYLDILASNPMARALSPNLAPGANRLLAVFLDEAERELFRDWRQAMQSVVGQMRADSGGATDDPRLTALVGELSLKSDCFRQLWARHEVRRREGIVSRLHHPEVGDLDLYCDKLAVAGADGQLLVIYHAEPGTESARSLALLGSIAASTADDAPDSRRPGDPARLYPLE</sequence>
<dbReference type="InterPro" id="IPR001387">
    <property type="entry name" value="Cro/C1-type_HTH"/>
</dbReference>
<gene>
    <name evidence="3" type="ORF">GA0070561_1121</name>
</gene>
<dbReference type="SMART" id="SM00530">
    <property type="entry name" value="HTH_XRE"/>
    <property type="match status" value="1"/>
</dbReference>
<reference evidence="3 4" key="1">
    <citation type="submission" date="2016-06" db="EMBL/GenBank/DDBJ databases">
        <authorList>
            <person name="Kjaerup R.B."/>
            <person name="Dalgaard T.S."/>
            <person name="Juul-Madsen H.R."/>
        </authorList>
    </citation>
    <scope>NUCLEOTIDE SEQUENCE [LARGE SCALE GENOMIC DNA]</scope>
    <source>
        <strain evidence="3 4">DSM 44871</strain>
    </source>
</reference>
<dbReference type="CDD" id="cd00093">
    <property type="entry name" value="HTH_XRE"/>
    <property type="match status" value="1"/>
</dbReference>
<dbReference type="GO" id="GO:0003677">
    <property type="term" value="F:DNA binding"/>
    <property type="evidence" value="ECO:0007669"/>
    <property type="project" value="InterPro"/>
</dbReference>
<dbReference type="AlphaFoldDB" id="A0A1C4UKA5"/>
<evidence type="ECO:0000313" key="4">
    <source>
        <dbReference type="Proteomes" id="UP000198864"/>
    </source>
</evidence>
<dbReference type="Proteomes" id="UP000198864">
    <property type="component" value="Unassembled WGS sequence"/>
</dbReference>
<dbReference type="InterPro" id="IPR041413">
    <property type="entry name" value="MLTR_LBD"/>
</dbReference>
<dbReference type="Gene3D" id="3.30.450.180">
    <property type="match status" value="1"/>
</dbReference>
<dbReference type="Pfam" id="PF17765">
    <property type="entry name" value="MLTR_LBD"/>
    <property type="match status" value="1"/>
</dbReference>
<dbReference type="PROSITE" id="PS50943">
    <property type="entry name" value="HTH_CROC1"/>
    <property type="match status" value="1"/>
</dbReference>